<feature type="signal peptide" evidence="1">
    <location>
        <begin position="1"/>
        <end position="18"/>
    </location>
</feature>
<reference evidence="2 3" key="1">
    <citation type="submission" date="2018-06" db="EMBL/GenBank/DDBJ databases">
        <authorList>
            <consortium name="Pathogen Informatics"/>
            <person name="Doyle S."/>
        </authorList>
    </citation>
    <scope>NUCLEOTIDE SEQUENCE [LARGE SCALE GENOMIC DNA]</scope>
    <source>
        <strain evidence="2 3">NCTC10392</strain>
    </source>
</reference>
<dbReference type="GO" id="GO:0016853">
    <property type="term" value="F:isomerase activity"/>
    <property type="evidence" value="ECO:0007669"/>
    <property type="project" value="UniProtKB-KW"/>
</dbReference>
<dbReference type="InterPro" id="IPR021245">
    <property type="entry name" value="DUF2790"/>
</dbReference>
<keyword evidence="2" id="KW-0413">Isomerase</keyword>
<organism evidence="2 3">
    <name type="scientific">Pseudomonas fluorescens</name>
    <dbReference type="NCBI Taxonomy" id="294"/>
    <lineage>
        <taxon>Bacteria</taxon>
        <taxon>Pseudomonadati</taxon>
        <taxon>Pseudomonadota</taxon>
        <taxon>Gammaproteobacteria</taxon>
        <taxon>Pseudomonadales</taxon>
        <taxon>Pseudomonadaceae</taxon>
        <taxon>Pseudomonas</taxon>
    </lineage>
</organism>
<accession>A0A379IEQ7</accession>
<dbReference type="Gene3D" id="2.30.140.50">
    <property type="entry name" value="Protein of unknown function DUF2790"/>
    <property type="match status" value="1"/>
</dbReference>
<keyword evidence="1" id="KW-0732">Signal</keyword>
<evidence type="ECO:0000313" key="2">
    <source>
        <dbReference type="EMBL" id="SUD31330.1"/>
    </source>
</evidence>
<evidence type="ECO:0000256" key="1">
    <source>
        <dbReference type="SAM" id="SignalP"/>
    </source>
</evidence>
<feature type="chain" id="PRO_5016606517" evidence="1">
    <location>
        <begin position="19"/>
        <end position="92"/>
    </location>
</feature>
<proteinExistence type="predicted"/>
<sequence length="92" mass="10444">MKYLFFTGFIMMSSVAAAQDLTARAPSESIVIDGETLPLKRPDSWFVKDIDRIISISPVSERCEVAPVRMVYMDSEQKKYVLEYRVMGNGCN</sequence>
<name>A0A379IEQ7_PSEFL</name>
<evidence type="ECO:0000313" key="3">
    <source>
        <dbReference type="Proteomes" id="UP000255125"/>
    </source>
</evidence>
<dbReference type="Proteomes" id="UP000255125">
    <property type="component" value="Unassembled WGS sequence"/>
</dbReference>
<dbReference type="AlphaFoldDB" id="A0A379IEQ7"/>
<gene>
    <name evidence="2" type="ORF">NCTC10392_03258</name>
</gene>
<dbReference type="KEGG" id="pfn:HZ99_04970"/>
<dbReference type="EMBL" id="UGUS01000002">
    <property type="protein sequence ID" value="SUD31330.1"/>
    <property type="molecule type" value="Genomic_DNA"/>
</dbReference>
<dbReference type="Pfam" id="PF10976">
    <property type="entry name" value="DUF2790"/>
    <property type="match status" value="1"/>
</dbReference>
<protein>
    <submittedName>
        <fullName evidence="2">Type IIA topoisomerase (DNA gyrase/topo II, topoisomerase IV), A subunit</fullName>
    </submittedName>
</protein>